<protein>
    <recommendedName>
        <fullName evidence="3">Cytochrome P460 domain-containing protein</fullName>
    </recommendedName>
</protein>
<name>A0A545TMM2_9PROT</name>
<accession>A0A545TMM2</accession>
<dbReference type="CDD" id="cd20716">
    <property type="entry name" value="cyt_P460_fam"/>
    <property type="match status" value="1"/>
</dbReference>
<dbReference type="EMBL" id="VHSH01000006">
    <property type="protein sequence ID" value="TQV78480.1"/>
    <property type="molecule type" value="Genomic_DNA"/>
</dbReference>
<keyword evidence="2" id="KW-1185">Reference proteome</keyword>
<organism evidence="1 2">
    <name type="scientific">Denitrobaculum tricleocarpae</name>
    <dbReference type="NCBI Taxonomy" id="2591009"/>
    <lineage>
        <taxon>Bacteria</taxon>
        <taxon>Pseudomonadati</taxon>
        <taxon>Pseudomonadota</taxon>
        <taxon>Alphaproteobacteria</taxon>
        <taxon>Rhodospirillales</taxon>
        <taxon>Rhodospirillaceae</taxon>
        <taxon>Denitrobaculum</taxon>
    </lineage>
</organism>
<dbReference type="Proteomes" id="UP000315252">
    <property type="component" value="Unassembled WGS sequence"/>
</dbReference>
<evidence type="ECO:0000313" key="1">
    <source>
        <dbReference type="EMBL" id="TQV78480.1"/>
    </source>
</evidence>
<dbReference type="AlphaFoldDB" id="A0A545TMM2"/>
<dbReference type="Gene3D" id="3.50.70.20">
    <property type="entry name" value="Cytochrome P460"/>
    <property type="match status" value="1"/>
</dbReference>
<comment type="caution">
    <text evidence="1">The sequence shown here is derived from an EMBL/GenBank/DDBJ whole genome shotgun (WGS) entry which is preliminary data.</text>
</comment>
<reference evidence="1 2" key="1">
    <citation type="submission" date="2019-06" db="EMBL/GenBank/DDBJ databases">
        <title>Whole genome sequence for Rhodospirillaceae sp. R148.</title>
        <authorList>
            <person name="Wang G."/>
        </authorList>
    </citation>
    <scope>NUCLEOTIDE SEQUENCE [LARGE SCALE GENOMIC DNA]</scope>
    <source>
        <strain evidence="1 2">R148</strain>
    </source>
</reference>
<evidence type="ECO:0008006" key="3">
    <source>
        <dbReference type="Google" id="ProtNLM"/>
    </source>
</evidence>
<proteinExistence type="predicted"/>
<sequence length="781" mass="86624">MLLGSCSPKEHPVEGFPPDFSLSSCLADTQSCAKVCVAAAKDCAAAFNRDLHEVDFESNPNWHRFPIVNVGGPRFNSSTPMHGNLVEVFLNRPAFDKVNLILDDTKARKTSLLDQVDLPNGSIIFKRNYVTGPDPKAANWPTVMIKLDGYCKADEFRIGGQCPGGNWFWFLYRGALFDFDGMAAYGKPQDFCLGCHAPTQRSDYSFLLDSLRLKFGSKTFTRNMPELNAPAPDFCDTADLSPDLPGDVGANPAKLTPDQAQTMFDCLSWRSFIALNWPVALDGDRILRGEPDRSSIIGQAADRPSVWESYREVYETFQPQNPHWTLDNRNFDDPQEPPLACGKGNGYRKVFRMNSKFRSVTQVLNETHQAFGNQFNTLVDQKKQTLRYEVRFNRAEFEYLKANELANTGNYSASGPFDRSALPERSKYFDVRFPAGTHNTAAKTPQEGAIEIKGAWRVLCTPDPGKKGGLDCAAPANVSDLDHLENLKKRYVTREGDYFEATSEGDICTQGYVFGLVGLHVAHKTFWAPQWVWSTFEHVDNVPPADSAGDAKTDYTLFSRQAAENTPGPAACMTQRPGVFPPSEAKLPVACRERLAAEGIQTIENGRYCANLQLILNNRVHPACAPTNPTPKPPVANQVTRLNKIGLGGDAVRLNEKFRAQLKGTAFENYVLVNTQWPIRANVPGNPKEVYTRPCGLDNQVASDCFRIAPIDPANNTSVRLRNTTMETFQVSYNPLDGNNDRSVQKSSVGCMQCHNKTGIDASYVWVDAEEEVVPIAQPSP</sequence>
<dbReference type="InterPro" id="IPR038142">
    <property type="entry name" value="Cytochrome_P460_sp"/>
</dbReference>
<dbReference type="OrthoDB" id="280897at2"/>
<gene>
    <name evidence="1" type="ORF">FKG95_18130</name>
</gene>
<evidence type="ECO:0000313" key="2">
    <source>
        <dbReference type="Proteomes" id="UP000315252"/>
    </source>
</evidence>
<dbReference type="RefSeq" id="WP_142897813.1">
    <property type="nucleotide sequence ID" value="NZ_ML660057.1"/>
</dbReference>